<evidence type="ECO:0000313" key="3">
    <source>
        <dbReference type="Proteomes" id="UP000002033"/>
    </source>
</evidence>
<organism evidence="2 3">
    <name type="scientific">Hyphomicrobium denitrificans (strain ATCC 51888 / DSM 1869 / NCIMB 11706 / TK 0415)</name>
    <dbReference type="NCBI Taxonomy" id="582899"/>
    <lineage>
        <taxon>Bacteria</taxon>
        <taxon>Pseudomonadati</taxon>
        <taxon>Pseudomonadota</taxon>
        <taxon>Alphaproteobacteria</taxon>
        <taxon>Hyphomicrobiales</taxon>
        <taxon>Hyphomicrobiaceae</taxon>
        <taxon>Hyphomicrobium</taxon>
    </lineage>
</organism>
<dbReference type="HOGENOM" id="CLU_165414_0_0_5"/>
<gene>
    <name evidence="2" type="ordered locus">Hden_2912</name>
</gene>
<reference evidence="3" key="1">
    <citation type="journal article" date="2011" name="J. Bacteriol.">
        <title>Genome sequences of eight morphologically diverse alphaproteobacteria.</title>
        <authorList>
            <consortium name="US DOE Joint Genome Institute"/>
            <person name="Brown P.J."/>
            <person name="Kysela D.T."/>
            <person name="Buechlein A."/>
            <person name="Hemmerich C."/>
            <person name="Brun Y.V."/>
        </authorList>
    </citation>
    <scope>NUCLEOTIDE SEQUENCE [LARGE SCALE GENOMIC DNA]</scope>
    <source>
        <strain evidence="3">ATCC 51888 / DSM 1869 / NCIB 11706 / TK 0415</strain>
    </source>
</reference>
<name>D8JUS8_HYPDA</name>
<proteinExistence type="predicted"/>
<feature type="signal peptide" evidence="1">
    <location>
        <begin position="1"/>
        <end position="27"/>
    </location>
</feature>
<dbReference type="EMBL" id="CP002083">
    <property type="protein sequence ID" value="ADJ24708.1"/>
    <property type="molecule type" value="Genomic_DNA"/>
</dbReference>
<keyword evidence="1" id="KW-0732">Signal</keyword>
<dbReference type="OrthoDB" id="7933559at2"/>
<evidence type="ECO:0000313" key="2">
    <source>
        <dbReference type="EMBL" id="ADJ24708.1"/>
    </source>
</evidence>
<protein>
    <submittedName>
        <fullName evidence="2">Uncharacterized protein</fullName>
    </submittedName>
</protein>
<keyword evidence="3" id="KW-1185">Reference proteome</keyword>
<feature type="chain" id="PRO_5003116518" evidence="1">
    <location>
        <begin position="28"/>
        <end position="101"/>
    </location>
</feature>
<dbReference type="KEGG" id="hdn:Hden_2912"/>
<dbReference type="Proteomes" id="UP000002033">
    <property type="component" value="Chromosome"/>
</dbReference>
<dbReference type="RefSeq" id="WP_013216867.1">
    <property type="nucleotide sequence ID" value="NC_014313.1"/>
</dbReference>
<sequence precursor="true">MTKPITIAALLLATASAQFLISSPVKAGACSQTSVMARGEESRFVWMAKVKARALWRQKVRAFPGLGPNYANWARAQNTEERCLTGGAGTVCIFTGTPCLP</sequence>
<dbReference type="AlphaFoldDB" id="D8JUS8"/>
<accession>D8JUS8</accession>
<evidence type="ECO:0000256" key="1">
    <source>
        <dbReference type="SAM" id="SignalP"/>
    </source>
</evidence>